<name>A0ABP0SQ85_9DINO</name>
<feature type="compositionally biased region" description="Basic and acidic residues" evidence="1">
    <location>
        <begin position="300"/>
        <end position="310"/>
    </location>
</feature>
<evidence type="ECO:0000259" key="2">
    <source>
        <dbReference type="SMART" id="SM00513"/>
    </source>
</evidence>
<gene>
    <name evidence="3" type="ORF">SCF082_LOCUS53049</name>
</gene>
<organism evidence="3 4">
    <name type="scientific">Durusdinium trenchii</name>
    <dbReference type="NCBI Taxonomy" id="1381693"/>
    <lineage>
        <taxon>Eukaryota</taxon>
        <taxon>Sar</taxon>
        <taxon>Alveolata</taxon>
        <taxon>Dinophyceae</taxon>
        <taxon>Suessiales</taxon>
        <taxon>Symbiodiniaceae</taxon>
        <taxon>Durusdinium</taxon>
    </lineage>
</organism>
<dbReference type="Proteomes" id="UP001642464">
    <property type="component" value="Unassembled WGS sequence"/>
</dbReference>
<dbReference type="Pfam" id="PF02037">
    <property type="entry name" value="SAP"/>
    <property type="match status" value="1"/>
</dbReference>
<feature type="compositionally biased region" description="Low complexity" evidence="1">
    <location>
        <begin position="145"/>
        <end position="159"/>
    </location>
</feature>
<dbReference type="Gene3D" id="1.10.720.30">
    <property type="entry name" value="SAP domain"/>
    <property type="match status" value="1"/>
</dbReference>
<feature type="domain" description="SAP" evidence="2">
    <location>
        <begin position="13"/>
        <end position="52"/>
    </location>
</feature>
<feature type="compositionally biased region" description="Basic and acidic residues" evidence="1">
    <location>
        <begin position="243"/>
        <end position="272"/>
    </location>
</feature>
<dbReference type="InterPro" id="IPR003034">
    <property type="entry name" value="SAP_dom"/>
</dbReference>
<feature type="compositionally biased region" description="Basic and acidic residues" evidence="1">
    <location>
        <begin position="160"/>
        <end position="174"/>
    </location>
</feature>
<sequence length="484" mass="51379">MLEASADSARNLYGLLKVPELKAELQKRGLNTVGTRKESRQLELAARLVEHETRPPEPVVESNGKERKSDEANEVSKAVQQVDSDDECGVAVDLYGGVKAEPGAAEAAAAAAEPDDLDAAIRASLQRSLGSASPEPVPQEPVRSEAPAKPQAAEPVPKVAEPKVAKPKAAEPKKAKVLPKKKAVSAEADEKSAPKKVLPRKRTQAETEAQEAPREGGTLSTLSCSSASQSQPAQPQPSSDPPHAPKEPQKTTEHPKDLNEAKDPKEPKDTKQARQLPKRPKVLPRKKPVEAEDPPSTVKARAEGSEKGGREGMLGVDPVSSSHLLKELLHQIAPEMSLDHKTLTQKLHQKLKAPAAPAAVAASVASEAPPSTFSCASNPNVTPADALEAAWGSVEDSSRRPDPGPDPPAPPDQVAALGADHPAILKVQDAMRCTARAQVLLRRKKAEEMMLQSLLQHCKAACRVYQEPEPAEDKGCGKCGCFAG</sequence>
<proteinExistence type="predicted"/>
<comment type="caution">
    <text evidence="3">The sequence shown here is derived from an EMBL/GenBank/DDBJ whole genome shotgun (WGS) entry which is preliminary data.</text>
</comment>
<evidence type="ECO:0000256" key="1">
    <source>
        <dbReference type="SAM" id="MobiDB-lite"/>
    </source>
</evidence>
<keyword evidence="4" id="KW-1185">Reference proteome</keyword>
<dbReference type="InterPro" id="IPR036361">
    <property type="entry name" value="SAP_dom_sf"/>
</dbReference>
<evidence type="ECO:0000313" key="3">
    <source>
        <dbReference type="EMBL" id="CAK9114542.1"/>
    </source>
</evidence>
<evidence type="ECO:0000313" key="4">
    <source>
        <dbReference type="Proteomes" id="UP001642464"/>
    </source>
</evidence>
<accession>A0ABP0SQ85</accession>
<dbReference type="EMBL" id="CAXAMM010044395">
    <property type="protein sequence ID" value="CAK9114542.1"/>
    <property type="molecule type" value="Genomic_DNA"/>
</dbReference>
<reference evidence="3 4" key="1">
    <citation type="submission" date="2024-02" db="EMBL/GenBank/DDBJ databases">
        <authorList>
            <person name="Chen Y."/>
            <person name="Shah S."/>
            <person name="Dougan E. K."/>
            <person name="Thang M."/>
            <person name="Chan C."/>
        </authorList>
    </citation>
    <scope>NUCLEOTIDE SEQUENCE [LARGE SCALE GENOMIC DNA]</scope>
</reference>
<protein>
    <recommendedName>
        <fullName evidence="2">SAP domain-containing protein</fullName>
    </recommendedName>
</protein>
<feature type="region of interest" description="Disordered" evidence="1">
    <location>
        <begin position="119"/>
        <end position="318"/>
    </location>
</feature>
<feature type="compositionally biased region" description="Basic residues" evidence="1">
    <location>
        <begin position="276"/>
        <end position="286"/>
    </location>
</feature>
<feature type="region of interest" description="Disordered" evidence="1">
    <location>
        <begin position="47"/>
        <end position="84"/>
    </location>
</feature>
<feature type="region of interest" description="Disordered" evidence="1">
    <location>
        <begin position="391"/>
        <end position="414"/>
    </location>
</feature>
<dbReference type="SMART" id="SM00513">
    <property type="entry name" value="SAP"/>
    <property type="match status" value="1"/>
</dbReference>